<protein>
    <submittedName>
        <fullName evidence="5">Peptidoglycan-binding protein</fullName>
    </submittedName>
</protein>
<dbReference type="InterPro" id="IPR002477">
    <property type="entry name" value="Peptidoglycan-bd-like"/>
</dbReference>
<keyword evidence="6" id="KW-1185">Reference proteome</keyword>
<organism evidence="5 6">
    <name type="scientific">Roseivivax isoporae LMG 25204</name>
    <dbReference type="NCBI Taxonomy" id="1449351"/>
    <lineage>
        <taxon>Bacteria</taxon>
        <taxon>Pseudomonadati</taxon>
        <taxon>Pseudomonadota</taxon>
        <taxon>Alphaproteobacteria</taxon>
        <taxon>Rhodobacterales</taxon>
        <taxon>Roseobacteraceae</taxon>
        <taxon>Roseivivax</taxon>
    </lineage>
</organism>
<dbReference type="EMBL" id="JAME01000018">
    <property type="protein sequence ID" value="ETX28485.1"/>
    <property type="molecule type" value="Genomic_DNA"/>
</dbReference>
<dbReference type="Proteomes" id="UP000023430">
    <property type="component" value="Unassembled WGS sequence"/>
</dbReference>
<reference evidence="5 6" key="1">
    <citation type="submission" date="2014-01" db="EMBL/GenBank/DDBJ databases">
        <title>Roseivivax isoporae LMG 25204 Genome Sequencing.</title>
        <authorList>
            <person name="Lai Q."/>
            <person name="Li G."/>
            <person name="Shao Z."/>
        </authorList>
    </citation>
    <scope>NUCLEOTIDE SEQUENCE [LARGE SCALE GENOMIC DNA]</scope>
    <source>
        <strain evidence="5 6">LMG 25204</strain>
    </source>
</reference>
<dbReference type="PATRIC" id="fig|1449351.3.peg.2548"/>
<feature type="coiled-coil region" evidence="1">
    <location>
        <begin position="418"/>
        <end position="447"/>
    </location>
</feature>
<feature type="domain" description="Peptidase C14 caspase" evidence="3">
    <location>
        <begin position="28"/>
        <end position="140"/>
    </location>
</feature>
<feature type="chain" id="PRO_5004978582" evidence="2">
    <location>
        <begin position="25"/>
        <end position="567"/>
    </location>
</feature>
<accession>X7F6R6</accession>
<keyword evidence="1" id="KW-0175">Coiled coil</keyword>
<feature type="signal peptide" evidence="2">
    <location>
        <begin position="1"/>
        <end position="24"/>
    </location>
</feature>
<feature type="domain" description="Peptidoglycan binding-like" evidence="4">
    <location>
        <begin position="503"/>
        <end position="558"/>
    </location>
</feature>
<proteinExistence type="predicted"/>
<dbReference type="STRING" id="1449351.RISW2_06245"/>
<dbReference type="Gene3D" id="1.10.101.10">
    <property type="entry name" value="PGBD-like superfamily/PGBD"/>
    <property type="match status" value="2"/>
</dbReference>
<dbReference type="OrthoDB" id="8092964at2"/>
<evidence type="ECO:0000313" key="5">
    <source>
        <dbReference type="EMBL" id="ETX28485.1"/>
    </source>
</evidence>
<dbReference type="GO" id="GO:0004197">
    <property type="term" value="F:cysteine-type endopeptidase activity"/>
    <property type="evidence" value="ECO:0007669"/>
    <property type="project" value="InterPro"/>
</dbReference>
<dbReference type="SUPFAM" id="SSF52129">
    <property type="entry name" value="Caspase-like"/>
    <property type="match status" value="1"/>
</dbReference>
<dbReference type="eggNOG" id="COG3409">
    <property type="taxonomic scope" value="Bacteria"/>
</dbReference>
<dbReference type="Pfam" id="PF00656">
    <property type="entry name" value="Peptidase_C14"/>
    <property type="match status" value="1"/>
</dbReference>
<dbReference type="InterPro" id="IPR036365">
    <property type="entry name" value="PGBD-like_sf"/>
</dbReference>
<dbReference type="InterPro" id="IPR011600">
    <property type="entry name" value="Pept_C14_caspase"/>
</dbReference>
<gene>
    <name evidence="5" type="ORF">RISW2_06245</name>
</gene>
<dbReference type="RefSeq" id="WP_043771707.1">
    <property type="nucleotide sequence ID" value="NZ_JAME01000018.1"/>
</dbReference>
<dbReference type="Pfam" id="PF01471">
    <property type="entry name" value="PG_binding_1"/>
    <property type="match status" value="2"/>
</dbReference>
<evidence type="ECO:0000259" key="3">
    <source>
        <dbReference type="Pfam" id="PF00656"/>
    </source>
</evidence>
<name>X7F6R6_9RHOB</name>
<dbReference type="AlphaFoldDB" id="X7F6R6"/>
<comment type="caution">
    <text evidence="5">The sequence shown here is derived from an EMBL/GenBank/DDBJ whole genome shotgun (WGS) entry which is preliminary data.</text>
</comment>
<evidence type="ECO:0000259" key="4">
    <source>
        <dbReference type="Pfam" id="PF01471"/>
    </source>
</evidence>
<sequence>MLGRQIAGAALGALLVFSASGARAAGDALIVGNGEYSVLDRLRGANRVLAAAGPLEDAGYDVVQRVEADAEGMREALAAFLDGIDADTDRVAVILSGRFVHHDADAYLLPVGADEDAGPGATVTGALPLSAVMGALAAHPGRAILLLGEGDAEDAAGPLLRAGAGPLAPAQGVSVVRGAPAEIAALAQEVIGAEGPALVAAAFGRGLTVSGYAPRDMTFPVGTEATPPAMPQEPDADVRDEATGATSTERATWEFAQAADTEAGYERYLSSYPDGVYATEARARLGALRDDDPEAQAEATEAALGLGRDARRDIQRDLTLLGFDTRGVDGIFGPGTRGAVADWQREEGFEATGFLDAAQVGRLDGQAARRQADLEEEARERRAAQEARDRAYWEETGAAGDEAGLRAYLERHPDGVFAEEAQEDLDAILAERRAAAAERDRADWERARAEDTVAAYRAYLEARPEGAFASEARAAIAAREVPSEERQALAQAEAQEASLNLNGTARRLAEDRLRALGLKPGEVDGTFDDSTRRAIRRYQDARSLRVTGYLDQATVVRLLADSLLGSR</sequence>
<evidence type="ECO:0000313" key="6">
    <source>
        <dbReference type="Proteomes" id="UP000023430"/>
    </source>
</evidence>
<evidence type="ECO:0000256" key="2">
    <source>
        <dbReference type="SAM" id="SignalP"/>
    </source>
</evidence>
<dbReference type="Gene3D" id="3.40.50.1460">
    <property type="match status" value="1"/>
</dbReference>
<feature type="domain" description="Peptidoglycan binding-like" evidence="4">
    <location>
        <begin position="309"/>
        <end position="362"/>
    </location>
</feature>
<dbReference type="InterPro" id="IPR036366">
    <property type="entry name" value="PGBDSf"/>
</dbReference>
<dbReference type="GO" id="GO:0006508">
    <property type="term" value="P:proteolysis"/>
    <property type="evidence" value="ECO:0007669"/>
    <property type="project" value="InterPro"/>
</dbReference>
<dbReference type="eggNOG" id="COG4249">
    <property type="taxonomic scope" value="Bacteria"/>
</dbReference>
<dbReference type="InterPro" id="IPR029030">
    <property type="entry name" value="Caspase-like_dom_sf"/>
</dbReference>
<keyword evidence="2" id="KW-0732">Signal</keyword>
<dbReference type="SUPFAM" id="SSF47090">
    <property type="entry name" value="PGBD-like"/>
    <property type="match status" value="2"/>
</dbReference>
<evidence type="ECO:0000256" key="1">
    <source>
        <dbReference type="SAM" id="Coils"/>
    </source>
</evidence>